<sequence length="141" mass="15061">MSSMPLNTVESRKIRYAAELAAYSFLQFQSACLEAEAHERERELAQQGSSASAPSLNSTTRIRSLRDPGAGTNGDARARGEGEYILRGSGRGRGRVVEASRSAPPDDPATPRAREPVAGTIQADYGASVDGVRGGRREEKP</sequence>
<feature type="region of interest" description="Disordered" evidence="1">
    <location>
        <begin position="37"/>
        <end position="141"/>
    </location>
</feature>
<keyword evidence="3" id="KW-1185">Reference proteome</keyword>
<reference evidence="2" key="1">
    <citation type="journal article" date="2020" name="Nat. Commun.">
        <title>Large-scale genome sequencing of mycorrhizal fungi provides insights into the early evolution of symbiotic traits.</title>
        <authorList>
            <person name="Miyauchi S."/>
            <person name="Kiss E."/>
            <person name="Kuo A."/>
            <person name="Drula E."/>
            <person name="Kohler A."/>
            <person name="Sanchez-Garcia M."/>
            <person name="Morin E."/>
            <person name="Andreopoulos B."/>
            <person name="Barry K.W."/>
            <person name="Bonito G."/>
            <person name="Buee M."/>
            <person name="Carver A."/>
            <person name="Chen C."/>
            <person name="Cichocki N."/>
            <person name="Clum A."/>
            <person name="Culley D."/>
            <person name="Crous P.W."/>
            <person name="Fauchery L."/>
            <person name="Girlanda M."/>
            <person name="Hayes R.D."/>
            <person name="Keri Z."/>
            <person name="LaButti K."/>
            <person name="Lipzen A."/>
            <person name="Lombard V."/>
            <person name="Magnuson J."/>
            <person name="Maillard F."/>
            <person name="Murat C."/>
            <person name="Nolan M."/>
            <person name="Ohm R.A."/>
            <person name="Pangilinan J."/>
            <person name="Pereira M.F."/>
            <person name="Perotto S."/>
            <person name="Peter M."/>
            <person name="Pfister S."/>
            <person name="Riley R."/>
            <person name="Sitrit Y."/>
            <person name="Stielow J.B."/>
            <person name="Szollosi G."/>
            <person name="Zifcakova L."/>
            <person name="Stursova M."/>
            <person name="Spatafora J.W."/>
            <person name="Tedersoo L."/>
            <person name="Vaario L.M."/>
            <person name="Yamada A."/>
            <person name="Yan M."/>
            <person name="Wang P."/>
            <person name="Xu J."/>
            <person name="Bruns T."/>
            <person name="Baldrian P."/>
            <person name="Vilgalys R."/>
            <person name="Dunand C."/>
            <person name="Henrissat B."/>
            <person name="Grigoriev I.V."/>
            <person name="Hibbett D."/>
            <person name="Nagy L.G."/>
            <person name="Martin F.M."/>
        </authorList>
    </citation>
    <scope>NUCLEOTIDE SEQUENCE</scope>
    <source>
        <strain evidence="2">UP504</strain>
    </source>
</reference>
<evidence type="ECO:0000313" key="2">
    <source>
        <dbReference type="EMBL" id="KAF9519930.1"/>
    </source>
</evidence>
<accession>A0A9P6BAI2</accession>
<evidence type="ECO:0000256" key="1">
    <source>
        <dbReference type="SAM" id="MobiDB-lite"/>
    </source>
</evidence>
<evidence type="ECO:0000313" key="3">
    <source>
        <dbReference type="Proteomes" id="UP000886523"/>
    </source>
</evidence>
<name>A0A9P6BAI2_9AGAM</name>
<comment type="caution">
    <text evidence="2">The sequence shown here is derived from an EMBL/GenBank/DDBJ whole genome shotgun (WGS) entry which is preliminary data.</text>
</comment>
<dbReference type="AlphaFoldDB" id="A0A9P6BAI2"/>
<gene>
    <name evidence="2" type="ORF">BS47DRAFT_1336660</name>
</gene>
<dbReference type="EMBL" id="MU128915">
    <property type="protein sequence ID" value="KAF9519930.1"/>
    <property type="molecule type" value="Genomic_DNA"/>
</dbReference>
<proteinExistence type="predicted"/>
<feature type="compositionally biased region" description="Polar residues" evidence="1">
    <location>
        <begin position="46"/>
        <end position="62"/>
    </location>
</feature>
<protein>
    <submittedName>
        <fullName evidence="2">Uncharacterized protein</fullName>
    </submittedName>
</protein>
<dbReference type="Proteomes" id="UP000886523">
    <property type="component" value="Unassembled WGS sequence"/>
</dbReference>
<organism evidence="2 3">
    <name type="scientific">Hydnum rufescens UP504</name>
    <dbReference type="NCBI Taxonomy" id="1448309"/>
    <lineage>
        <taxon>Eukaryota</taxon>
        <taxon>Fungi</taxon>
        <taxon>Dikarya</taxon>
        <taxon>Basidiomycota</taxon>
        <taxon>Agaricomycotina</taxon>
        <taxon>Agaricomycetes</taxon>
        <taxon>Cantharellales</taxon>
        <taxon>Hydnaceae</taxon>
        <taxon>Hydnum</taxon>
    </lineage>
</organism>